<feature type="region of interest" description="Disordered" evidence="10">
    <location>
        <begin position="1"/>
        <end position="26"/>
    </location>
</feature>
<comment type="function">
    <text evidence="9">Catalyzes the condensation of para-aminobenzoate (pABA) with 6-hydroxymethyl-7,8-dihydropterin diphosphate (DHPt-PP) to form 7,8-dihydropteroate (H2Pte), the immediate precursor of folate derivatives.</text>
</comment>
<comment type="cofactor">
    <cofactor evidence="2 9">
        <name>Mg(2+)</name>
        <dbReference type="ChEBI" id="CHEBI:18420"/>
    </cofactor>
</comment>
<dbReference type="Proteomes" id="UP000317366">
    <property type="component" value="Unassembled WGS sequence"/>
</dbReference>
<keyword evidence="8 9" id="KW-0289">Folate biosynthesis</keyword>
<evidence type="ECO:0000256" key="10">
    <source>
        <dbReference type="SAM" id="MobiDB-lite"/>
    </source>
</evidence>
<evidence type="ECO:0000256" key="7">
    <source>
        <dbReference type="ARBA" id="ARBA00022842"/>
    </source>
</evidence>
<evidence type="ECO:0000256" key="3">
    <source>
        <dbReference type="ARBA" id="ARBA00004763"/>
    </source>
</evidence>
<dbReference type="GO" id="GO:0046654">
    <property type="term" value="P:tetrahydrofolate biosynthetic process"/>
    <property type="evidence" value="ECO:0007669"/>
    <property type="project" value="UniProtKB-UniPathway"/>
</dbReference>
<evidence type="ECO:0000256" key="4">
    <source>
        <dbReference type="ARBA" id="ARBA00012458"/>
    </source>
</evidence>
<evidence type="ECO:0000256" key="9">
    <source>
        <dbReference type="RuleBase" id="RU361205"/>
    </source>
</evidence>
<dbReference type="GO" id="GO:0004156">
    <property type="term" value="F:dihydropteroate synthase activity"/>
    <property type="evidence" value="ECO:0007669"/>
    <property type="project" value="UniProtKB-EC"/>
</dbReference>
<dbReference type="InterPro" id="IPR045031">
    <property type="entry name" value="DHP_synth-like"/>
</dbReference>
<comment type="caution">
    <text evidence="12">The sequence shown here is derived from an EMBL/GenBank/DDBJ whole genome shotgun (WGS) entry which is preliminary data.</text>
</comment>
<dbReference type="PANTHER" id="PTHR20941:SF1">
    <property type="entry name" value="FOLIC ACID SYNTHESIS PROTEIN FOL1"/>
    <property type="match status" value="1"/>
</dbReference>
<keyword evidence="6 9" id="KW-0479">Metal-binding</keyword>
<keyword evidence="5 9" id="KW-0808">Transferase</keyword>
<dbReference type="InterPro" id="IPR006390">
    <property type="entry name" value="DHP_synth_dom"/>
</dbReference>
<evidence type="ECO:0000256" key="5">
    <source>
        <dbReference type="ARBA" id="ARBA00022679"/>
    </source>
</evidence>
<organism evidence="12 13">
    <name type="scientific">Eiseniibacteriota bacterium</name>
    <dbReference type="NCBI Taxonomy" id="2212470"/>
    <lineage>
        <taxon>Bacteria</taxon>
        <taxon>Candidatus Eiseniibacteriota</taxon>
    </lineage>
</organism>
<accession>A0A538TEX3</accession>
<evidence type="ECO:0000256" key="2">
    <source>
        <dbReference type="ARBA" id="ARBA00001946"/>
    </source>
</evidence>
<reference evidence="12 13" key="1">
    <citation type="journal article" date="2019" name="Nat. Microbiol.">
        <title>Mediterranean grassland soil C-N compound turnover is dependent on rainfall and depth, and is mediated by genomically divergent microorganisms.</title>
        <authorList>
            <person name="Diamond S."/>
            <person name="Andeer P.F."/>
            <person name="Li Z."/>
            <person name="Crits-Christoph A."/>
            <person name="Burstein D."/>
            <person name="Anantharaman K."/>
            <person name="Lane K.R."/>
            <person name="Thomas B.C."/>
            <person name="Pan C."/>
            <person name="Northen T.R."/>
            <person name="Banfield J.F."/>
        </authorList>
    </citation>
    <scope>NUCLEOTIDE SEQUENCE [LARGE SCALE GENOMIC DNA]</scope>
    <source>
        <strain evidence="12">WS_7</strain>
    </source>
</reference>
<proteinExistence type="inferred from homology"/>
<evidence type="ECO:0000256" key="8">
    <source>
        <dbReference type="ARBA" id="ARBA00022909"/>
    </source>
</evidence>
<evidence type="ECO:0000313" key="13">
    <source>
        <dbReference type="Proteomes" id="UP000317366"/>
    </source>
</evidence>
<evidence type="ECO:0000256" key="6">
    <source>
        <dbReference type="ARBA" id="ARBA00022723"/>
    </source>
</evidence>
<dbReference type="UniPathway" id="UPA00077">
    <property type="reaction ID" value="UER00156"/>
</dbReference>
<dbReference type="NCBIfam" id="TIGR01496">
    <property type="entry name" value="DHPS"/>
    <property type="match status" value="1"/>
</dbReference>
<dbReference type="CDD" id="cd00739">
    <property type="entry name" value="DHPS"/>
    <property type="match status" value="1"/>
</dbReference>
<comment type="catalytic activity">
    <reaction evidence="1">
        <text>(7,8-dihydropterin-6-yl)methyl diphosphate + 4-aminobenzoate = 7,8-dihydropteroate + diphosphate</text>
        <dbReference type="Rhea" id="RHEA:19949"/>
        <dbReference type="ChEBI" id="CHEBI:17836"/>
        <dbReference type="ChEBI" id="CHEBI:17839"/>
        <dbReference type="ChEBI" id="CHEBI:33019"/>
        <dbReference type="ChEBI" id="CHEBI:72950"/>
        <dbReference type="EC" id="2.5.1.15"/>
    </reaction>
</comment>
<feature type="domain" description="Pterin-binding" evidence="11">
    <location>
        <begin position="64"/>
        <end position="317"/>
    </location>
</feature>
<dbReference type="EMBL" id="VBOX01000085">
    <property type="protein sequence ID" value="TMQ62158.1"/>
    <property type="molecule type" value="Genomic_DNA"/>
</dbReference>
<protein>
    <recommendedName>
        <fullName evidence="4 9">Dihydropteroate synthase</fullName>
        <shortName evidence="9">DHPS</shortName>
        <ecNumber evidence="4 9">2.5.1.15</ecNumber>
    </recommendedName>
    <alternativeName>
        <fullName evidence="9">Dihydropteroate pyrophosphorylase</fullName>
    </alternativeName>
</protein>
<dbReference type="Gene3D" id="3.20.20.20">
    <property type="entry name" value="Dihydropteroate synthase-like"/>
    <property type="match status" value="1"/>
</dbReference>
<comment type="similarity">
    <text evidence="9">Belongs to the DHPS family.</text>
</comment>
<dbReference type="InterPro" id="IPR011005">
    <property type="entry name" value="Dihydropteroate_synth-like_sf"/>
</dbReference>
<dbReference type="InterPro" id="IPR000489">
    <property type="entry name" value="Pterin-binding_dom"/>
</dbReference>
<dbReference type="GO" id="GO:0046656">
    <property type="term" value="P:folic acid biosynthetic process"/>
    <property type="evidence" value="ECO:0007669"/>
    <property type="project" value="UniProtKB-KW"/>
</dbReference>
<evidence type="ECO:0000256" key="1">
    <source>
        <dbReference type="ARBA" id="ARBA00000012"/>
    </source>
</evidence>
<dbReference type="PANTHER" id="PTHR20941">
    <property type="entry name" value="FOLATE SYNTHESIS PROTEINS"/>
    <property type="match status" value="1"/>
</dbReference>
<dbReference type="Pfam" id="PF00809">
    <property type="entry name" value="Pterin_bind"/>
    <property type="match status" value="1"/>
</dbReference>
<gene>
    <name evidence="12" type="primary">folP</name>
    <name evidence="12" type="ORF">E6K77_08235</name>
</gene>
<keyword evidence="7 9" id="KW-0460">Magnesium</keyword>
<evidence type="ECO:0000313" key="12">
    <source>
        <dbReference type="EMBL" id="TMQ62158.1"/>
    </source>
</evidence>
<dbReference type="GO" id="GO:0005829">
    <property type="term" value="C:cytosol"/>
    <property type="evidence" value="ECO:0007669"/>
    <property type="project" value="TreeGrafter"/>
</dbReference>
<evidence type="ECO:0000259" key="11">
    <source>
        <dbReference type="PROSITE" id="PS50972"/>
    </source>
</evidence>
<dbReference type="SUPFAM" id="SSF51717">
    <property type="entry name" value="Dihydropteroate synthetase-like"/>
    <property type="match status" value="1"/>
</dbReference>
<dbReference type="GO" id="GO:0046872">
    <property type="term" value="F:metal ion binding"/>
    <property type="evidence" value="ECO:0007669"/>
    <property type="project" value="UniProtKB-KW"/>
</dbReference>
<dbReference type="EC" id="2.5.1.15" evidence="4 9"/>
<name>A0A538TEX3_UNCEI</name>
<sequence length="337" mass="35585">MTTRSPRAMGRTRLGSHPARARDWRDPVRLDPDAPRIEISPQRVPTEPLTFVHRTGVWDLNDRPRVVGILNLTPDSFYDGGRFESVDSAIARAEAMASEGADAIDVGGQSTRPGSAPVGSGEEWNRVEPALRSIVSRIPLPVSIDTYHPEVARRALECGAAIVNDVSGLGVAPTVADEAARAGAGLVLMHSLGAPGALHARRDYADVAADVRAFLAERIQLAESRGVPRERIAIDPGIGFSKRAEQSIDALRGIPGLKSLGRPVYVGLSRKSFLGTLTDSPLEGRLAAGLGAAVAAYALGARIFRTHDVRETVAALRLAETLLNPTLVGTAGQGAGA</sequence>
<dbReference type="PROSITE" id="PS50972">
    <property type="entry name" value="PTERIN_BINDING"/>
    <property type="match status" value="1"/>
</dbReference>
<dbReference type="PROSITE" id="PS00792">
    <property type="entry name" value="DHPS_1"/>
    <property type="match status" value="1"/>
</dbReference>
<comment type="pathway">
    <text evidence="3 9">Cofactor biosynthesis; tetrahydrofolate biosynthesis; 7,8-dihydrofolate from 2-amino-4-hydroxy-6-hydroxymethyl-7,8-dihydropteridine diphosphate and 4-aminobenzoate: step 1/2.</text>
</comment>
<dbReference type="AlphaFoldDB" id="A0A538TEX3"/>